<reference evidence="2" key="1">
    <citation type="journal article" date="2019" name="Int. J. Syst. Evol. Microbiol.">
        <title>The Global Catalogue of Microorganisms (GCM) 10K type strain sequencing project: providing services to taxonomists for standard genome sequencing and annotation.</title>
        <authorList>
            <consortium name="The Broad Institute Genomics Platform"/>
            <consortium name="The Broad Institute Genome Sequencing Center for Infectious Disease"/>
            <person name="Wu L."/>
            <person name="Ma J."/>
        </authorList>
    </citation>
    <scope>NUCLEOTIDE SEQUENCE [LARGE SCALE GENOMIC DNA]</scope>
    <source>
        <strain evidence="2">KCTC 52344</strain>
    </source>
</reference>
<organism evidence="1 2">
    <name type="scientific">Emticicia soli</name>
    <dbReference type="NCBI Taxonomy" id="2027878"/>
    <lineage>
        <taxon>Bacteria</taxon>
        <taxon>Pseudomonadati</taxon>
        <taxon>Bacteroidota</taxon>
        <taxon>Cytophagia</taxon>
        <taxon>Cytophagales</taxon>
        <taxon>Leadbetterellaceae</taxon>
        <taxon>Emticicia</taxon>
    </lineage>
</organism>
<dbReference type="CDD" id="cd07820">
    <property type="entry name" value="SRPBCC_3"/>
    <property type="match status" value="1"/>
</dbReference>
<accession>A0ABW5J7H8</accession>
<evidence type="ECO:0000313" key="1">
    <source>
        <dbReference type="EMBL" id="MFD2521518.1"/>
    </source>
</evidence>
<dbReference type="Gene3D" id="3.30.530.20">
    <property type="match status" value="1"/>
</dbReference>
<comment type="caution">
    <text evidence="1">The sequence shown here is derived from an EMBL/GenBank/DDBJ whole genome shotgun (WGS) entry which is preliminary data.</text>
</comment>
<gene>
    <name evidence="1" type="ORF">ACFSR2_11510</name>
</gene>
<proteinExistence type="predicted"/>
<dbReference type="Proteomes" id="UP001597510">
    <property type="component" value="Unassembled WGS sequence"/>
</dbReference>
<evidence type="ECO:0000313" key="2">
    <source>
        <dbReference type="Proteomes" id="UP001597510"/>
    </source>
</evidence>
<dbReference type="RefSeq" id="WP_340240586.1">
    <property type="nucleotide sequence ID" value="NZ_JBBEWC010000022.1"/>
</dbReference>
<protein>
    <submittedName>
        <fullName evidence="1">SRPBCC family protein</fullName>
    </submittedName>
</protein>
<dbReference type="InterPro" id="IPR023393">
    <property type="entry name" value="START-like_dom_sf"/>
</dbReference>
<name>A0ABW5J7H8_9BACT</name>
<dbReference type="SUPFAM" id="SSF55961">
    <property type="entry name" value="Bet v1-like"/>
    <property type="match status" value="1"/>
</dbReference>
<sequence length="162" mass="18611">MPIIILETPIRASAEICYNLSLSVDLHQLSTVRTKEHIVAGVREGIMKLGESVTWRAKHFGIWLKLSSKITEANKPAYFVDEMQKGPFKVMRHQHHFIESCGSILMKDIFMFESPMGILGRIANKLVLEDYLRGFLRERNQCIKEMAESGRWKEILGNSNSF</sequence>
<dbReference type="EMBL" id="JBHULC010000010">
    <property type="protein sequence ID" value="MFD2521518.1"/>
    <property type="molecule type" value="Genomic_DNA"/>
</dbReference>
<keyword evidence="2" id="KW-1185">Reference proteome</keyword>